<feature type="signal peptide" evidence="2">
    <location>
        <begin position="1"/>
        <end position="19"/>
    </location>
</feature>
<feature type="domain" description="Peptidase M16 N-terminal" evidence="3">
    <location>
        <begin position="40"/>
        <end position="185"/>
    </location>
</feature>
<name>A0A7C3ZBL7_9BACT</name>
<evidence type="ECO:0000313" key="5">
    <source>
        <dbReference type="EMBL" id="HGF34893.1"/>
    </source>
</evidence>
<dbReference type="InterPro" id="IPR011765">
    <property type="entry name" value="Pept_M16_N"/>
</dbReference>
<dbReference type="InterPro" id="IPR011249">
    <property type="entry name" value="Metalloenz_LuxS/M16"/>
</dbReference>
<evidence type="ECO:0000259" key="3">
    <source>
        <dbReference type="Pfam" id="PF00675"/>
    </source>
</evidence>
<evidence type="ECO:0000259" key="4">
    <source>
        <dbReference type="Pfam" id="PF05193"/>
    </source>
</evidence>
<comment type="caution">
    <text evidence="5">The sequence shown here is derived from an EMBL/GenBank/DDBJ whole genome shotgun (WGS) entry which is preliminary data.</text>
</comment>
<feature type="chain" id="PRO_5027796825" evidence="2">
    <location>
        <begin position="20"/>
        <end position="456"/>
    </location>
</feature>
<accession>A0A7C3ZBL7</accession>
<dbReference type="AlphaFoldDB" id="A0A7C3ZBL7"/>
<evidence type="ECO:0000256" key="1">
    <source>
        <dbReference type="ARBA" id="ARBA00007261"/>
    </source>
</evidence>
<dbReference type="Pfam" id="PF05193">
    <property type="entry name" value="Peptidase_M16_C"/>
    <property type="match status" value="1"/>
</dbReference>
<dbReference type="PANTHER" id="PTHR11851">
    <property type="entry name" value="METALLOPROTEASE"/>
    <property type="match status" value="1"/>
</dbReference>
<reference evidence="5" key="1">
    <citation type="journal article" date="2020" name="mSystems">
        <title>Genome- and Community-Level Interaction Insights into Carbon Utilization and Element Cycling Functions of Hydrothermarchaeota in Hydrothermal Sediment.</title>
        <authorList>
            <person name="Zhou Z."/>
            <person name="Liu Y."/>
            <person name="Xu W."/>
            <person name="Pan J."/>
            <person name="Luo Z.H."/>
            <person name="Li M."/>
        </authorList>
    </citation>
    <scope>NUCLEOTIDE SEQUENCE [LARGE SCALE GENOMIC DNA]</scope>
    <source>
        <strain evidence="5">SpSt-897</strain>
    </source>
</reference>
<dbReference type="Pfam" id="PF00675">
    <property type="entry name" value="Peptidase_M16"/>
    <property type="match status" value="1"/>
</dbReference>
<dbReference type="EMBL" id="DTMF01000266">
    <property type="protein sequence ID" value="HGF34893.1"/>
    <property type="molecule type" value="Genomic_DNA"/>
</dbReference>
<dbReference type="InterPro" id="IPR007863">
    <property type="entry name" value="Peptidase_M16_C"/>
</dbReference>
<dbReference type="GO" id="GO:0046872">
    <property type="term" value="F:metal ion binding"/>
    <property type="evidence" value="ECO:0007669"/>
    <property type="project" value="InterPro"/>
</dbReference>
<dbReference type="SUPFAM" id="SSF63411">
    <property type="entry name" value="LuxS/MPP-like metallohydrolase"/>
    <property type="match status" value="2"/>
</dbReference>
<dbReference type="PANTHER" id="PTHR11851:SF49">
    <property type="entry name" value="MITOCHONDRIAL-PROCESSING PEPTIDASE SUBUNIT ALPHA"/>
    <property type="match status" value="1"/>
</dbReference>
<sequence>MVLALGLLLLVGLAHFSQAQEEAGPFSQVVEHRLQNGMQVLVLREPRAPLVTHQVWYRVGSRNENLGKTGLSHLTEHLMFKGTDKYKAKEFSRLVQKAGGNDNAFTSKDYTAYFQTGPKTELKLWMDMEADRMRGLKGDEKNFETEKKVVLEERRLRTEDDPVSFLMEELVAAAYKAHPYQWPIIGWYHDVETLTRDDFLKYYHRYYQPNNATLVVVGDVDPKEVLLWAESTYGKIPPGPQPPPVTAKEPRQYGERRVTVQREAQLPYLVMAYHVPNWESPDAFALELLSSLLSQGRSSRLYQKLVYKDRLALEAGADYDLDTANDSVFLLYGQPLPGKTVAQIERSLDAEIKKLQADLVEARELEKVKNQVTSSFYMSMDSLFYRGMVLGKLASVARWTLVKDYVPKIQQVSAEDLRRVARQYFTPENRTLGVLFPLKSSRPQAGGGFQPAGMVN</sequence>
<proteinExistence type="inferred from homology"/>
<gene>
    <name evidence="5" type="ORF">ENW96_10990</name>
</gene>
<organism evidence="5">
    <name type="scientific">Desulfobacca acetoxidans</name>
    <dbReference type="NCBI Taxonomy" id="60893"/>
    <lineage>
        <taxon>Bacteria</taxon>
        <taxon>Pseudomonadati</taxon>
        <taxon>Thermodesulfobacteriota</taxon>
        <taxon>Desulfobaccia</taxon>
        <taxon>Desulfobaccales</taxon>
        <taxon>Desulfobaccaceae</taxon>
        <taxon>Desulfobacca</taxon>
    </lineage>
</organism>
<dbReference type="InterPro" id="IPR050361">
    <property type="entry name" value="MPP/UQCRC_Complex"/>
</dbReference>
<protein>
    <submittedName>
        <fullName evidence="5">Insulinase family protein</fullName>
    </submittedName>
</protein>
<feature type="domain" description="Peptidase M16 C-terminal" evidence="4">
    <location>
        <begin position="194"/>
        <end position="371"/>
    </location>
</feature>
<keyword evidence="2" id="KW-0732">Signal</keyword>
<dbReference type="Gene3D" id="3.30.830.10">
    <property type="entry name" value="Metalloenzyme, LuxS/M16 peptidase-like"/>
    <property type="match status" value="2"/>
</dbReference>
<evidence type="ECO:0000256" key="2">
    <source>
        <dbReference type="SAM" id="SignalP"/>
    </source>
</evidence>
<comment type="similarity">
    <text evidence="1">Belongs to the peptidase M16 family.</text>
</comment>